<organism evidence="2 3">
    <name type="scientific">Faecalibacter macacae</name>
    <dbReference type="NCBI Taxonomy" id="1859289"/>
    <lineage>
        <taxon>Bacteria</taxon>
        <taxon>Pseudomonadati</taxon>
        <taxon>Bacteroidota</taxon>
        <taxon>Flavobacteriia</taxon>
        <taxon>Flavobacteriales</taxon>
        <taxon>Weeksellaceae</taxon>
        <taxon>Faecalibacter</taxon>
    </lineage>
</organism>
<proteinExistence type="predicted"/>
<evidence type="ECO:0000313" key="2">
    <source>
        <dbReference type="EMBL" id="RLZ12261.1"/>
    </source>
</evidence>
<sequence length="531" mass="56973">MKNSLTLLTTIFTLTISNAQVGINTENPKSTLDVQKSEKNEILDGIIAPRLTKEELNVKTYTNEQTGALVYVTNSTLTSTSTSQVANIITEGYYYFDGVLWQTLKNNDITDWKISGNEINPNLYSNSTLISPLLTINGTELTDLNGIAFQTTSLGKLESGNFLGSINNEDLALKANNEYVGIINSNNISFGKGSFSKKININGTSVQNNNLIAIGNHSLTNNNGGNGNVAIGAETLITNTTGSNNIAIGVKTLQRNTTSSNSIAIGFGALQHNTDKDNINNAYRPAMNNTVIGVNSTRRLEQGFNVTSLGMSSAQFIKKGDYNTAIGASALEGFNNNNYLISGNIGNYNTAIGHAALASTFSADGTKGNHNTAIGNYAGINVIGNNNIFIGSKATFSILNQAKASLPTQENLLKELSNVMNIGNAIFGKNILIEGELYTDNSAFIGIGVPEPLYKLDIKPSAGLDPIRIQNIKEGNGSVLVIDQDGVIKKSHSMSAKNYNNVDITDLTNKIENLEEKIVRLEAIIQQLQIQ</sequence>
<evidence type="ECO:0000256" key="1">
    <source>
        <dbReference type="SAM" id="Coils"/>
    </source>
</evidence>
<evidence type="ECO:0000313" key="3">
    <source>
        <dbReference type="Proteomes" id="UP000275348"/>
    </source>
</evidence>
<feature type="coiled-coil region" evidence="1">
    <location>
        <begin position="504"/>
        <end position="531"/>
    </location>
</feature>
<protein>
    <recommendedName>
        <fullName evidence="4">Peptidase S74 domain-containing protein</fullName>
    </recommendedName>
</protein>
<gene>
    <name evidence="2" type="ORF">EAH69_01715</name>
</gene>
<evidence type="ECO:0008006" key="4">
    <source>
        <dbReference type="Google" id="ProtNLM"/>
    </source>
</evidence>
<dbReference type="OrthoDB" id="1242646at2"/>
<reference evidence="2 3" key="1">
    <citation type="submission" date="2018-10" db="EMBL/GenBank/DDBJ databases">
        <authorList>
            <person name="Chen X."/>
        </authorList>
    </citation>
    <scope>NUCLEOTIDE SEQUENCE [LARGE SCALE GENOMIC DNA]</scope>
    <source>
        <strain evidence="2 3">YIM 102668</strain>
    </source>
</reference>
<keyword evidence="3" id="KW-1185">Reference proteome</keyword>
<dbReference type="RefSeq" id="WP_121933474.1">
    <property type="nucleotide sequence ID" value="NZ_RDOJ01000002.1"/>
</dbReference>
<dbReference type="Proteomes" id="UP000275348">
    <property type="component" value="Unassembled WGS sequence"/>
</dbReference>
<dbReference type="EMBL" id="RDOJ01000002">
    <property type="protein sequence ID" value="RLZ12261.1"/>
    <property type="molecule type" value="Genomic_DNA"/>
</dbReference>
<comment type="caution">
    <text evidence="2">The sequence shown here is derived from an EMBL/GenBank/DDBJ whole genome shotgun (WGS) entry which is preliminary data.</text>
</comment>
<name>A0A3L9MHJ9_9FLAO</name>
<keyword evidence="1" id="KW-0175">Coiled coil</keyword>
<accession>A0A3L9MHJ9</accession>
<dbReference type="AlphaFoldDB" id="A0A3L9MHJ9"/>